<evidence type="ECO:0000256" key="3">
    <source>
        <dbReference type="ARBA" id="ARBA00023163"/>
    </source>
</evidence>
<dbReference type="SUPFAM" id="SSF48008">
    <property type="entry name" value="GntR ligand-binding domain-like"/>
    <property type="match status" value="1"/>
</dbReference>
<dbReference type="GO" id="GO:0003700">
    <property type="term" value="F:DNA-binding transcription factor activity"/>
    <property type="evidence" value="ECO:0007669"/>
    <property type="project" value="InterPro"/>
</dbReference>
<dbReference type="OrthoDB" id="5450856at2"/>
<dbReference type="SUPFAM" id="SSF46785">
    <property type="entry name" value="Winged helix' DNA-binding domain"/>
    <property type="match status" value="1"/>
</dbReference>
<evidence type="ECO:0000313" key="5">
    <source>
        <dbReference type="EMBL" id="QEC47285.1"/>
    </source>
</evidence>
<evidence type="ECO:0000256" key="1">
    <source>
        <dbReference type="ARBA" id="ARBA00023015"/>
    </source>
</evidence>
<dbReference type="EMBL" id="CP042430">
    <property type="protein sequence ID" value="QEC47285.1"/>
    <property type="molecule type" value="Genomic_DNA"/>
</dbReference>
<evidence type="ECO:0000256" key="2">
    <source>
        <dbReference type="ARBA" id="ARBA00023125"/>
    </source>
</evidence>
<name>A0A5B8U362_9ACTN</name>
<dbReference type="Gene3D" id="1.20.120.530">
    <property type="entry name" value="GntR ligand-binding domain-like"/>
    <property type="match status" value="1"/>
</dbReference>
<dbReference type="PRINTS" id="PR00035">
    <property type="entry name" value="HTHGNTR"/>
</dbReference>
<dbReference type="InterPro" id="IPR036390">
    <property type="entry name" value="WH_DNA-bd_sf"/>
</dbReference>
<proteinExistence type="predicted"/>
<dbReference type="InterPro" id="IPR036388">
    <property type="entry name" value="WH-like_DNA-bd_sf"/>
</dbReference>
<dbReference type="KEGG" id="bsol:FSW04_06575"/>
<evidence type="ECO:0000313" key="6">
    <source>
        <dbReference type="Proteomes" id="UP000321805"/>
    </source>
</evidence>
<dbReference type="PROSITE" id="PS50949">
    <property type="entry name" value="HTH_GNTR"/>
    <property type="match status" value="1"/>
</dbReference>
<feature type="domain" description="HTH gntR-type" evidence="4">
    <location>
        <begin position="48"/>
        <end position="118"/>
    </location>
</feature>
<dbReference type="Pfam" id="PF07729">
    <property type="entry name" value="FCD"/>
    <property type="match status" value="1"/>
</dbReference>
<dbReference type="GO" id="GO:0003677">
    <property type="term" value="F:DNA binding"/>
    <property type="evidence" value="ECO:0007669"/>
    <property type="project" value="UniProtKB-KW"/>
</dbReference>
<organism evidence="5 6">
    <name type="scientific">Baekduia soli</name>
    <dbReference type="NCBI Taxonomy" id="496014"/>
    <lineage>
        <taxon>Bacteria</taxon>
        <taxon>Bacillati</taxon>
        <taxon>Actinomycetota</taxon>
        <taxon>Thermoleophilia</taxon>
        <taxon>Solirubrobacterales</taxon>
        <taxon>Baekduiaceae</taxon>
        <taxon>Baekduia</taxon>
    </lineage>
</organism>
<dbReference type="SMART" id="SM00345">
    <property type="entry name" value="HTH_GNTR"/>
    <property type="match status" value="1"/>
</dbReference>
<dbReference type="Gene3D" id="1.10.10.10">
    <property type="entry name" value="Winged helix-like DNA-binding domain superfamily/Winged helix DNA-binding domain"/>
    <property type="match status" value="1"/>
</dbReference>
<dbReference type="InterPro" id="IPR011711">
    <property type="entry name" value="GntR_C"/>
</dbReference>
<dbReference type="Pfam" id="PF00392">
    <property type="entry name" value="GntR"/>
    <property type="match status" value="1"/>
</dbReference>
<accession>A0A5B8U362</accession>
<dbReference type="Proteomes" id="UP000321805">
    <property type="component" value="Chromosome"/>
</dbReference>
<protein>
    <submittedName>
        <fullName evidence="5">FadR family transcriptional regulator</fullName>
    </submittedName>
</protein>
<dbReference type="InterPro" id="IPR008920">
    <property type="entry name" value="TF_FadR/GntR_C"/>
</dbReference>
<sequence>MRRLSAIAGHRAPSRSDLCSGPSVCATHGYTRAGSPSAGPAPRMTRIKKAHQHVYEQLRGRIASGALPNGARLPSEAELAGQFGVSRGTMREALRALEMQHLVHTTRGVGGGNVVTTPTVAQVTGDIGANIMMLWEADDLALEEFLEVRGLLEVYAARQSAKRRTPEQLDAMRRALSAEPPSDGTAERISLSADFHMAVLAGACNSLLTLQAAPIYMVLKQRMSREPLNDAFGCQLHDEHRDIYDAIRDQDSARAARLMRAHLNWQVTIYRRIWSDPPAGASGASGPPAL</sequence>
<keyword evidence="2" id="KW-0238">DNA-binding</keyword>
<keyword evidence="1" id="KW-0805">Transcription regulation</keyword>
<keyword evidence="6" id="KW-1185">Reference proteome</keyword>
<evidence type="ECO:0000259" key="4">
    <source>
        <dbReference type="PROSITE" id="PS50949"/>
    </source>
</evidence>
<dbReference type="SMART" id="SM00895">
    <property type="entry name" value="FCD"/>
    <property type="match status" value="1"/>
</dbReference>
<dbReference type="PANTHER" id="PTHR43537">
    <property type="entry name" value="TRANSCRIPTIONAL REGULATOR, GNTR FAMILY"/>
    <property type="match status" value="1"/>
</dbReference>
<dbReference type="CDD" id="cd07377">
    <property type="entry name" value="WHTH_GntR"/>
    <property type="match status" value="1"/>
</dbReference>
<gene>
    <name evidence="5" type="ORF">FSW04_06575</name>
</gene>
<dbReference type="PANTHER" id="PTHR43537:SF5">
    <property type="entry name" value="UXU OPERON TRANSCRIPTIONAL REGULATOR"/>
    <property type="match status" value="1"/>
</dbReference>
<keyword evidence="3" id="KW-0804">Transcription</keyword>
<dbReference type="InterPro" id="IPR000524">
    <property type="entry name" value="Tscrpt_reg_HTH_GntR"/>
</dbReference>
<reference evidence="5 6" key="1">
    <citation type="journal article" date="2018" name="J. Microbiol.">
        <title>Baekduia soli gen. nov., sp. nov., a novel bacterium isolated from the soil of Baekdu Mountain and proposal of a novel family name, Baekduiaceae fam. nov.</title>
        <authorList>
            <person name="An D.S."/>
            <person name="Siddiqi M.Z."/>
            <person name="Kim K.H."/>
            <person name="Yu H.S."/>
            <person name="Im W.T."/>
        </authorList>
    </citation>
    <scope>NUCLEOTIDE SEQUENCE [LARGE SCALE GENOMIC DNA]</scope>
    <source>
        <strain evidence="5 6">BR7-21</strain>
    </source>
</reference>
<dbReference type="AlphaFoldDB" id="A0A5B8U362"/>